<feature type="compositionally biased region" description="Acidic residues" evidence="1">
    <location>
        <begin position="91"/>
        <end position="101"/>
    </location>
</feature>
<feature type="region of interest" description="Disordered" evidence="1">
    <location>
        <begin position="83"/>
        <end position="102"/>
    </location>
</feature>
<evidence type="ECO:0000256" key="1">
    <source>
        <dbReference type="SAM" id="MobiDB-lite"/>
    </source>
</evidence>
<sequence length="165" mass="17258">MRLFASLRTLVRYGLGMTGNGDEAGQGADWLDAVFGRLKILTDQAIAVVAAAPAPVDVAEAEKRARAVGVLARTAKAVAALRSRPARKTLDEDEMSEDDRDVSDAELAGLQAEFFARVDHLVAAFERKSLAAGVDRGAAARGEGPGAAGLDPGDAEAERRTDRAA</sequence>
<dbReference type="EMBL" id="JACHKY010000003">
    <property type="protein sequence ID" value="MBB4798523.1"/>
    <property type="molecule type" value="Genomic_DNA"/>
</dbReference>
<dbReference type="RefSeq" id="WP_184270032.1">
    <property type="nucleotide sequence ID" value="NZ_JACHKY010000003.1"/>
</dbReference>
<protein>
    <submittedName>
        <fullName evidence="2">Uncharacterized protein</fullName>
    </submittedName>
</protein>
<feature type="compositionally biased region" description="Low complexity" evidence="1">
    <location>
        <begin position="135"/>
        <end position="152"/>
    </location>
</feature>
<gene>
    <name evidence="2" type="ORF">HNP32_002267</name>
</gene>
<name>A0A7W7IQM4_9CAUL</name>
<evidence type="ECO:0000313" key="2">
    <source>
        <dbReference type="EMBL" id="MBB4798523.1"/>
    </source>
</evidence>
<evidence type="ECO:0000313" key="3">
    <source>
        <dbReference type="Proteomes" id="UP000539957"/>
    </source>
</evidence>
<keyword evidence="3" id="KW-1185">Reference proteome</keyword>
<comment type="caution">
    <text evidence="2">The sequence shown here is derived from an EMBL/GenBank/DDBJ whole genome shotgun (WGS) entry which is preliminary data.</text>
</comment>
<reference evidence="2 3" key="1">
    <citation type="submission" date="2020-08" db="EMBL/GenBank/DDBJ databases">
        <title>Functional genomics of gut bacteria from endangered species of beetles.</title>
        <authorList>
            <person name="Carlos-Shanley C."/>
        </authorList>
    </citation>
    <scope>NUCLEOTIDE SEQUENCE [LARGE SCALE GENOMIC DNA]</scope>
    <source>
        <strain evidence="2 3">S00123</strain>
    </source>
</reference>
<feature type="region of interest" description="Disordered" evidence="1">
    <location>
        <begin position="135"/>
        <end position="165"/>
    </location>
</feature>
<organism evidence="2 3">
    <name type="scientific">Brevundimonas bullata</name>
    <dbReference type="NCBI Taxonomy" id="13160"/>
    <lineage>
        <taxon>Bacteria</taxon>
        <taxon>Pseudomonadati</taxon>
        <taxon>Pseudomonadota</taxon>
        <taxon>Alphaproteobacteria</taxon>
        <taxon>Caulobacterales</taxon>
        <taxon>Caulobacteraceae</taxon>
        <taxon>Brevundimonas</taxon>
    </lineage>
</organism>
<proteinExistence type="predicted"/>
<dbReference type="AlphaFoldDB" id="A0A7W7IQM4"/>
<feature type="compositionally biased region" description="Basic and acidic residues" evidence="1">
    <location>
        <begin position="156"/>
        <end position="165"/>
    </location>
</feature>
<dbReference type="Proteomes" id="UP000539957">
    <property type="component" value="Unassembled WGS sequence"/>
</dbReference>
<accession>A0A7W7IQM4</accession>